<dbReference type="OrthoDB" id="2107880at2759"/>
<dbReference type="PANTHER" id="PTHR28250:SF1">
    <property type="entry name" value="CYTOCHROME B PRE-MRNA-PROCESSING PROTEIN 6"/>
    <property type="match status" value="1"/>
</dbReference>
<dbReference type="InterPro" id="IPR037653">
    <property type="entry name" value="Cbp6"/>
</dbReference>
<evidence type="ECO:0008006" key="3">
    <source>
        <dbReference type="Google" id="ProtNLM"/>
    </source>
</evidence>
<evidence type="ECO:0000313" key="1">
    <source>
        <dbReference type="EMBL" id="KAG2224723.1"/>
    </source>
</evidence>
<name>A0A8H7VQ67_9FUNG</name>
<dbReference type="AlphaFoldDB" id="A0A8H7VQ67"/>
<dbReference type="Pfam" id="PF20180">
    <property type="entry name" value="UQCC2_CBP6"/>
    <property type="match status" value="1"/>
</dbReference>
<dbReference type="EMBL" id="JAEPRB010000038">
    <property type="protein sequence ID" value="KAG2224723.1"/>
    <property type="molecule type" value="Genomic_DNA"/>
</dbReference>
<dbReference type="GO" id="GO:0061671">
    <property type="term" value="C:Cbp3p-Cbp6 complex"/>
    <property type="evidence" value="ECO:0007669"/>
    <property type="project" value="InterPro"/>
</dbReference>
<reference evidence="1 2" key="1">
    <citation type="submission" date="2020-12" db="EMBL/GenBank/DDBJ databases">
        <title>Metabolic potential, ecology and presence of endohyphal bacteria is reflected in genomic diversity of Mucoromycotina.</title>
        <authorList>
            <person name="Muszewska A."/>
            <person name="Okrasinska A."/>
            <person name="Steczkiewicz K."/>
            <person name="Drgas O."/>
            <person name="Orlowska M."/>
            <person name="Perlinska-Lenart U."/>
            <person name="Aleksandrzak-Piekarczyk T."/>
            <person name="Szatraj K."/>
            <person name="Zielenkiewicz U."/>
            <person name="Pilsyk S."/>
            <person name="Malc E."/>
            <person name="Mieczkowski P."/>
            <person name="Kruszewska J.S."/>
            <person name="Biernat P."/>
            <person name="Pawlowska J."/>
        </authorList>
    </citation>
    <scope>NUCLEOTIDE SEQUENCE [LARGE SCALE GENOMIC DNA]</scope>
    <source>
        <strain evidence="1 2">CBS 142.35</strain>
    </source>
</reference>
<dbReference type="GO" id="GO:0034551">
    <property type="term" value="P:mitochondrial respiratory chain complex III assembly"/>
    <property type="evidence" value="ECO:0007669"/>
    <property type="project" value="TreeGrafter"/>
</dbReference>
<sequence>MSAARAEIHTLYRNYLKLVRDWPADKVRPNRDMKQVLTQRVEETFRRPLEDDSVPFNFKDAQNQLEALEKLLHNEYKNKYPLSDKILSPASNPNYYARLVSTLGATKDTEKKSPLAKLFGK</sequence>
<protein>
    <recommendedName>
        <fullName evidence="3">Mitochondrial protein M19</fullName>
    </recommendedName>
</protein>
<evidence type="ECO:0000313" key="2">
    <source>
        <dbReference type="Proteomes" id="UP000646827"/>
    </source>
</evidence>
<dbReference type="PANTHER" id="PTHR28250">
    <property type="entry name" value="CYTOCHROME B PRE-MRNA-PROCESSING PROTEIN 6"/>
    <property type="match status" value="1"/>
</dbReference>
<organism evidence="1 2">
    <name type="scientific">Circinella minor</name>
    <dbReference type="NCBI Taxonomy" id="1195481"/>
    <lineage>
        <taxon>Eukaryota</taxon>
        <taxon>Fungi</taxon>
        <taxon>Fungi incertae sedis</taxon>
        <taxon>Mucoromycota</taxon>
        <taxon>Mucoromycotina</taxon>
        <taxon>Mucoromycetes</taxon>
        <taxon>Mucorales</taxon>
        <taxon>Lichtheimiaceae</taxon>
        <taxon>Circinella</taxon>
    </lineage>
</organism>
<proteinExistence type="predicted"/>
<dbReference type="Proteomes" id="UP000646827">
    <property type="component" value="Unassembled WGS sequence"/>
</dbReference>
<dbReference type="GO" id="GO:0043022">
    <property type="term" value="F:ribosome binding"/>
    <property type="evidence" value="ECO:0007669"/>
    <property type="project" value="InterPro"/>
</dbReference>
<comment type="caution">
    <text evidence="1">The sequence shown here is derived from an EMBL/GenBank/DDBJ whole genome shotgun (WGS) entry which is preliminary data.</text>
</comment>
<accession>A0A8H7VQ67</accession>
<keyword evidence="2" id="KW-1185">Reference proteome</keyword>
<gene>
    <name evidence="1" type="ORF">INT45_009038</name>
</gene>